<proteinExistence type="predicted"/>
<sequence>MPQSFWRSLPNLEYLDMSKNHMQGTLNLSGISTTLELLDLSSNRFGGKLPDVSNGSFPRLLDLSNNLFVGSLHHLLCSDGVKATHMLNIGNNSLSGVIPECWKKWRRLSFLNLENNNFSGGIPRTLGRARHIQSLNMRGNKLVAASLMNLTYLILELSGNELAGSIPSWIGTKLSSLRLLNLISNHFVGNILQELCYLTHIQILDLSGNKLMGDIPRCFNNFSVLSGKISVPDYDFLMGTGIGNHLTGRIPKKIGDMKELKSFDLSQNKLSGELPMSLSSLSSLSSFNVSYNNLTGGIPSSTQLQSLNESCFVGNELCGDPLTERCSRIEAPDTDHEEDGNTNHEEDDVSRGQGRNQGVPAGAREPYEFFRFSVNF</sequence>
<dbReference type="InterPro" id="IPR032675">
    <property type="entry name" value="LRR_dom_sf"/>
</dbReference>
<dbReference type="InterPro" id="IPR046956">
    <property type="entry name" value="RLP23-like"/>
</dbReference>
<keyword evidence="6" id="KW-0325">Glycoprotein</keyword>
<evidence type="ECO:0000256" key="2">
    <source>
        <dbReference type="ARBA" id="ARBA00022692"/>
    </source>
</evidence>
<name>A0ABQ4Z5I2_9ASTR</name>
<evidence type="ECO:0000256" key="6">
    <source>
        <dbReference type="ARBA" id="ARBA00023180"/>
    </source>
</evidence>
<dbReference type="PANTHER" id="PTHR48063:SF99">
    <property type="entry name" value="LEUCINE-RICH REPEAT-CONTAINING, PLANT-TYPE, LEUCINE-RICH REPEAT DOMAIN SUPERFAMILY"/>
    <property type="match status" value="1"/>
</dbReference>
<dbReference type="PRINTS" id="PR00019">
    <property type="entry name" value="LEURICHRPT"/>
</dbReference>
<evidence type="ECO:0000256" key="4">
    <source>
        <dbReference type="ARBA" id="ARBA00022989"/>
    </source>
</evidence>
<dbReference type="EMBL" id="BQNB010011046">
    <property type="protein sequence ID" value="GJS85394.1"/>
    <property type="molecule type" value="Genomic_DNA"/>
</dbReference>
<dbReference type="InterPro" id="IPR001611">
    <property type="entry name" value="Leu-rich_rpt"/>
</dbReference>
<reference evidence="8" key="1">
    <citation type="journal article" date="2022" name="Int. J. Mol. Sci.">
        <title>Draft Genome of Tanacetum Coccineum: Genomic Comparison of Closely Related Tanacetum-Family Plants.</title>
        <authorList>
            <person name="Yamashiro T."/>
            <person name="Shiraishi A."/>
            <person name="Nakayama K."/>
            <person name="Satake H."/>
        </authorList>
    </citation>
    <scope>NUCLEOTIDE SEQUENCE</scope>
</reference>
<comment type="caution">
    <text evidence="8">The sequence shown here is derived from an EMBL/GenBank/DDBJ whole genome shotgun (WGS) entry which is preliminary data.</text>
</comment>
<organism evidence="8 9">
    <name type="scientific">Tanacetum coccineum</name>
    <dbReference type="NCBI Taxonomy" id="301880"/>
    <lineage>
        <taxon>Eukaryota</taxon>
        <taxon>Viridiplantae</taxon>
        <taxon>Streptophyta</taxon>
        <taxon>Embryophyta</taxon>
        <taxon>Tracheophyta</taxon>
        <taxon>Spermatophyta</taxon>
        <taxon>Magnoliopsida</taxon>
        <taxon>eudicotyledons</taxon>
        <taxon>Gunneridae</taxon>
        <taxon>Pentapetalae</taxon>
        <taxon>asterids</taxon>
        <taxon>campanulids</taxon>
        <taxon>Asterales</taxon>
        <taxon>Asteraceae</taxon>
        <taxon>Asteroideae</taxon>
        <taxon>Anthemideae</taxon>
        <taxon>Anthemidinae</taxon>
        <taxon>Tanacetum</taxon>
    </lineage>
</organism>
<dbReference type="PANTHER" id="PTHR48063">
    <property type="entry name" value="LRR RECEPTOR-LIKE KINASE"/>
    <property type="match status" value="1"/>
</dbReference>
<dbReference type="Gene3D" id="3.80.10.10">
    <property type="entry name" value="Ribonuclease Inhibitor"/>
    <property type="match status" value="1"/>
</dbReference>
<feature type="region of interest" description="Disordered" evidence="7">
    <location>
        <begin position="331"/>
        <end position="362"/>
    </location>
</feature>
<dbReference type="SUPFAM" id="SSF52058">
    <property type="entry name" value="L domain-like"/>
    <property type="match status" value="1"/>
</dbReference>
<evidence type="ECO:0000256" key="1">
    <source>
        <dbReference type="ARBA" id="ARBA00004479"/>
    </source>
</evidence>
<reference evidence="8" key="2">
    <citation type="submission" date="2022-01" db="EMBL/GenBank/DDBJ databases">
        <authorList>
            <person name="Yamashiro T."/>
            <person name="Shiraishi A."/>
            <person name="Satake H."/>
            <person name="Nakayama K."/>
        </authorList>
    </citation>
    <scope>NUCLEOTIDE SEQUENCE</scope>
</reference>
<feature type="compositionally biased region" description="Basic and acidic residues" evidence="7">
    <location>
        <begin position="331"/>
        <end position="344"/>
    </location>
</feature>
<comment type="subcellular location">
    <subcellularLocation>
        <location evidence="1">Membrane</location>
        <topology evidence="1">Single-pass type I membrane protein</topology>
    </subcellularLocation>
</comment>
<keyword evidence="9" id="KW-1185">Reference proteome</keyword>
<protein>
    <submittedName>
        <fullName evidence="8">Leucine-rich repeat protein</fullName>
    </submittedName>
</protein>
<dbReference type="Proteomes" id="UP001151760">
    <property type="component" value="Unassembled WGS sequence"/>
</dbReference>
<keyword evidence="2" id="KW-0812">Transmembrane</keyword>
<keyword evidence="4" id="KW-1133">Transmembrane helix</keyword>
<gene>
    <name evidence="8" type="ORF">Tco_0751935</name>
</gene>
<keyword evidence="5" id="KW-0472">Membrane</keyword>
<accession>A0ABQ4Z5I2</accession>
<evidence type="ECO:0000313" key="9">
    <source>
        <dbReference type="Proteomes" id="UP001151760"/>
    </source>
</evidence>
<evidence type="ECO:0000256" key="7">
    <source>
        <dbReference type="SAM" id="MobiDB-lite"/>
    </source>
</evidence>
<evidence type="ECO:0000313" key="8">
    <source>
        <dbReference type="EMBL" id="GJS85394.1"/>
    </source>
</evidence>
<dbReference type="Pfam" id="PF00560">
    <property type="entry name" value="LRR_1"/>
    <property type="match status" value="6"/>
</dbReference>
<keyword evidence="3" id="KW-0732">Signal</keyword>
<evidence type="ECO:0000256" key="5">
    <source>
        <dbReference type="ARBA" id="ARBA00023136"/>
    </source>
</evidence>
<evidence type="ECO:0000256" key="3">
    <source>
        <dbReference type="ARBA" id="ARBA00022729"/>
    </source>
</evidence>